<comment type="subcellular location">
    <subcellularLocation>
        <location evidence="1">Membrane</location>
        <topology evidence="1">Multi-pass membrane protein</topology>
    </subcellularLocation>
</comment>
<dbReference type="InterPro" id="IPR036640">
    <property type="entry name" value="ABC1_TM_sf"/>
</dbReference>
<evidence type="ECO:0000256" key="8">
    <source>
        <dbReference type="ARBA" id="ARBA00023026"/>
    </source>
</evidence>
<dbReference type="GO" id="GO:0016020">
    <property type="term" value="C:membrane"/>
    <property type="evidence" value="ECO:0007669"/>
    <property type="project" value="UniProtKB-SubCell"/>
</dbReference>
<feature type="domain" description="ABC transmembrane type-1" evidence="13">
    <location>
        <begin position="841"/>
        <end position="1121"/>
    </location>
</feature>
<reference evidence="14 15" key="1">
    <citation type="journal article" date="2015" name="Fungal Genet. Biol.">
        <title>Evolution of novel wood decay mechanisms in Agaricales revealed by the genome sequences of Fistulina hepatica and Cylindrobasidium torrendii.</title>
        <authorList>
            <person name="Floudas D."/>
            <person name="Held B.W."/>
            <person name="Riley R."/>
            <person name="Nagy L.G."/>
            <person name="Koehler G."/>
            <person name="Ransdell A.S."/>
            <person name="Younus H."/>
            <person name="Chow J."/>
            <person name="Chiniquy J."/>
            <person name="Lipzen A."/>
            <person name="Tritt A."/>
            <person name="Sun H."/>
            <person name="Haridas S."/>
            <person name="LaButti K."/>
            <person name="Ohm R.A."/>
            <person name="Kues U."/>
            <person name="Blanchette R.A."/>
            <person name="Grigoriev I.V."/>
            <person name="Minto R.E."/>
            <person name="Hibbett D.S."/>
        </authorList>
    </citation>
    <scope>NUCLEOTIDE SEQUENCE [LARGE SCALE GENOMIC DNA]</scope>
    <source>
        <strain evidence="14 15">FP15055 ss-10</strain>
    </source>
</reference>
<evidence type="ECO:0000256" key="5">
    <source>
        <dbReference type="ARBA" id="ARBA00022741"/>
    </source>
</evidence>
<dbReference type="SUPFAM" id="SSF90123">
    <property type="entry name" value="ABC transporter transmembrane region"/>
    <property type="match status" value="2"/>
</dbReference>
<dbReference type="FunFam" id="1.20.1560.10:FF:000010">
    <property type="entry name" value="Multidrug resistance-associated ABC transporter"/>
    <property type="match status" value="1"/>
</dbReference>
<dbReference type="Pfam" id="PF00005">
    <property type="entry name" value="ABC_tran"/>
    <property type="match status" value="2"/>
</dbReference>
<proteinExistence type="inferred from homology"/>
<keyword evidence="8" id="KW-0843">Virulence</keyword>
<dbReference type="FunFam" id="3.40.50.300:FF:000997">
    <property type="entry name" value="Multidrug resistance-associated protein 1"/>
    <property type="match status" value="1"/>
</dbReference>
<name>A0A0D7B596_9AGAR</name>
<evidence type="ECO:0000259" key="12">
    <source>
        <dbReference type="PROSITE" id="PS50893"/>
    </source>
</evidence>
<evidence type="ECO:0000256" key="3">
    <source>
        <dbReference type="ARBA" id="ARBA00022448"/>
    </source>
</evidence>
<dbReference type="SMART" id="SM00382">
    <property type="entry name" value="AAA"/>
    <property type="match status" value="2"/>
</dbReference>
<feature type="transmembrane region" description="Helical" evidence="11">
    <location>
        <begin position="841"/>
        <end position="867"/>
    </location>
</feature>
<dbReference type="CDD" id="cd18606">
    <property type="entry name" value="ABC_6TM_YOR1_D2_like"/>
    <property type="match status" value="1"/>
</dbReference>
<dbReference type="InterPro" id="IPR011527">
    <property type="entry name" value="ABC1_TM_dom"/>
</dbReference>
<keyword evidence="9 11" id="KW-0472">Membrane</keyword>
<dbReference type="STRING" id="1314674.A0A0D7B596"/>
<evidence type="ECO:0000313" key="15">
    <source>
        <dbReference type="Proteomes" id="UP000054007"/>
    </source>
</evidence>
<feature type="domain" description="ABC transmembrane type-1" evidence="13">
    <location>
        <begin position="183"/>
        <end position="469"/>
    </location>
</feature>
<dbReference type="PROSITE" id="PS50893">
    <property type="entry name" value="ABC_TRANSPORTER_2"/>
    <property type="match status" value="2"/>
</dbReference>
<dbReference type="PANTHER" id="PTHR24223:SF456">
    <property type="entry name" value="MULTIDRUG RESISTANCE-ASSOCIATED PROTEIN LETHAL(2)03659"/>
    <property type="match status" value="1"/>
</dbReference>
<dbReference type="FunFam" id="1.20.1560.10:FF:000061">
    <property type="entry name" value="ATP-binding cassette transporter YOR1"/>
    <property type="match status" value="1"/>
</dbReference>
<evidence type="ECO:0000256" key="11">
    <source>
        <dbReference type="SAM" id="Phobius"/>
    </source>
</evidence>
<protein>
    <recommendedName>
        <fullName evidence="16">ABC transporter</fullName>
    </recommendedName>
</protein>
<evidence type="ECO:0000256" key="2">
    <source>
        <dbReference type="ARBA" id="ARBA00009726"/>
    </source>
</evidence>
<evidence type="ECO:0000256" key="10">
    <source>
        <dbReference type="SAM" id="MobiDB-lite"/>
    </source>
</evidence>
<gene>
    <name evidence="14" type="ORF">CYLTODRAFT_492364</name>
</gene>
<feature type="transmembrane region" description="Helical" evidence="11">
    <location>
        <begin position="1070"/>
        <end position="1090"/>
    </location>
</feature>
<evidence type="ECO:0000259" key="13">
    <source>
        <dbReference type="PROSITE" id="PS50929"/>
    </source>
</evidence>
<dbReference type="Gene3D" id="1.20.1560.10">
    <property type="entry name" value="ABC transporter type 1, transmembrane domain"/>
    <property type="match status" value="2"/>
</dbReference>
<dbReference type="EMBL" id="KN880592">
    <property type="protein sequence ID" value="KIY65390.1"/>
    <property type="molecule type" value="Genomic_DNA"/>
</dbReference>
<dbReference type="GO" id="GO:0005524">
    <property type="term" value="F:ATP binding"/>
    <property type="evidence" value="ECO:0007669"/>
    <property type="project" value="UniProtKB-KW"/>
</dbReference>
<dbReference type="GO" id="GO:0140359">
    <property type="term" value="F:ABC-type transporter activity"/>
    <property type="evidence" value="ECO:0007669"/>
    <property type="project" value="InterPro"/>
</dbReference>
<dbReference type="GO" id="GO:0016887">
    <property type="term" value="F:ATP hydrolysis activity"/>
    <property type="evidence" value="ECO:0007669"/>
    <property type="project" value="InterPro"/>
</dbReference>
<evidence type="ECO:0000256" key="7">
    <source>
        <dbReference type="ARBA" id="ARBA00022989"/>
    </source>
</evidence>
<feature type="transmembrane region" description="Helical" evidence="11">
    <location>
        <begin position="406"/>
        <end position="431"/>
    </location>
</feature>
<dbReference type="CDD" id="cd03250">
    <property type="entry name" value="ABCC_MRP_domain1"/>
    <property type="match status" value="1"/>
</dbReference>
<comment type="similarity">
    <text evidence="2">Belongs to the ABC transporter superfamily. ABCC family. Conjugate transporter (TC 3.A.1.208) subfamily.</text>
</comment>
<feature type="transmembrane region" description="Helical" evidence="11">
    <location>
        <begin position="311"/>
        <end position="342"/>
    </location>
</feature>
<dbReference type="Pfam" id="PF00664">
    <property type="entry name" value="ABC_membrane"/>
    <property type="match status" value="2"/>
</dbReference>
<dbReference type="FunFam" id="3.40.50.300:FF:000565">
    <property type="entry name" value="ABC bile acid transporter"/>
    <property type="match status" value="1"/>
</dbReference>
<dbReference type="InterPro" id="IPR003439">
    <property type="entry name" value="ABC_transporter-like_ATP-bd"/>
</dbReference>
<dbReference type="InterPro" id="IPR050173">
    <property type="entry name" value="ABC_transporter_C-like"/>
</dbReference>
<feature type="domain" description="ABC transporter" evidence="12">
    <location>
        <begin position="1159"/>
        <end position="1399"/>
    </location>
</feature>
<feature type="domain" description="ABC transporter" evidence="12">
    <location>
        <begin position="543"/>
        <end position="776"/>
    </location>
</feature>
<dbReference type="InterPro" id="IPR027417">
    <property type="entry name" value="P-loop_NTPase"/>
</dbReference>
<evidence type="ECO:0000313" key="14">
    <source>
        <dbReference type="EMBL" id="KIY65390.1"/>
    </source>
</evidence>
<evidence type="ECO:0000256" key="1">
    <source>
        <dbReference type="ARBA" id="ARBA00004141"/>
    </source>
</evidence>
<dbReference type="InterPro" id="IPR017871">
    <property type="entry name" value="ABC_transporter-like_CS"/>
</dbReference>
<evidence type="ECO:0000256" key="6">
    <source>
        <dbReference type="ARBA" id="ARBA00022840"/>
    </source>
</evidence>
<dbReference type="PROSITE" id="PS00211">
    <property type="entry name" value="ABC_TRANSPORTER_1"/>
    <property type="match status" value="2"/>
</dbReference>
<feature type="transmembrane region" description="Helical" evidence="11">
    <location>
        <begin position="226"/>
        <end position="248"/>
    </location>
</feature>
<feature type="region of interest" description="Disordered" evidence="10">
    <location>
        <begin position="506"/>
        <end position="560"/>
    </location>
</feature>
<feature type="transmembrane region" description="Helical" evidence="11">
    <location>
        <begin position="966"/>
        <end position="993"/>
    </location>
</feature>
<dbReference type="Gene3D" id="3.40.50.300">
    <property type="entry name" value="P-loop containing nucleotide triphosphate hydrolases"/>
    <property type="match status" value="2"/>
</dbReference>
<dbReference type="CDD" id="cd18597">
    <property type="entry name" value="ABC_6TM_YOR1_D1_like"/>
    <property type="match status" value="1"/>
</dbReference>
<dbReference type="PANTHER" id="PTHR24223">
    <property type="entry name" value="ATP-BINDING CASSETTE SUB-FAMILY C"/>
    <property type="match status" value="1"/>
</dbReference>
<keyword evidence="3" id="KW-0813">Transport</keyword>
<keyword evidence="4 11" id="KW-0812">Transmembrane</keyword>
<evidence type="ECO:0000256" key="4">
    <source>
        <dbReference type="ARBA" id="ARBA00022692"/>
    </source>
</evidence>
<keyword evidence="6" id="KW-0067">ATP-binding</keyword>
<keyword evidence="15" id="KW-1185">Reference proteome</keyword>
<dbReference type="CDD" id="cd03244">
    <property type="entry name" value="ABCC_MRP_domain2"/>
    <property type="match status" value="1"/>
</dbReference>
<dbReference type="Proteomes" id="UP000054007">
    <property type="component" value="Unassembled WGS sequence"/>
</dbReference>
<sequence length="1421" mass="157750">MAVSVKSTDDEAKTDVASVELAATDDDKPIVRFHERKFWQRVPFASIKADPPKASMDDADMTPEVSANWFSQATFNWVTPLLSLGYARPLEPTDLYKLPPQEAAAVIGQKIVDSFEQRQLAANAYNTRLLSGEIQPTMFQKVHWTVRGSRADREKQWREKDGQRRASLTWSINDSVKWMFWSGGFFKILADTSSSMSPLVAKAIIRFATESYAAGKNGDAPPIGRGVGLAICLLLMQVITSLSIHQFFYRGMKAGALVRGGLIASIYSRSFRLSSRARSTITNGHIMNHISTDVTRIDYCFQYFHMSWTSFYTLALCLILLLINLGPSALAGFALFVCAAPLQTRVMRSLFKFRTKSMQWTDKRVKLVQELLSGMKIVKFFAWEVPFLKRAKEYRHSEMYYIRSLLLLRSGVTAVALSLPVISSVVTFVVYVAVGNTLDPANVFASLALFNMLRIPLLFLPASLAYISDARTAVVRLTGFFEAELLEDLSERNDKLPNAVEVHNASFSWDAPPPEDDAAKDKMKTKDEKADKAKTKKDAKAQAKAEDLEEDVDEKKGEEAEPFQIKSVNINIPRGKLVAIVGPVGSGKTSLLQGLIGEMRLVPSEDGTKGSVLFGGSVGYCPQTAWIQNATIRANICFGRPFDEKRYWKSIKDSCLERDLEMLPNGDLTEVGEKGISLSGGQKQRLSICRTIYCGSDIQIFDDPLSALDAHVGRQVFTNVMQDKSHGQTRILVTHALHFLPQVDYIYTLVHGRVAEAGTYDELMAKQGAFSAFFREFGSKEEQEEEEELEVEAAAIEGKVKEEKPREAAMKGKAMMQEEERNTGSISLKVYKTFAGAGNGWFTLPLLSLALVMLPTSVAISSYWLVWWQEQTFNKPQGFYMGIYAGLGVSVAVSNFLLGSSLALFTYFASQNLHARSLQRIMYAPMSFFETTPLGRIMNRFSKDIDTVDNLLAESFRLLFNTVANIIGAVVLIAVVLPWFLIAVFVIGVLYVYSAAFYRASAREIKRLDAVLRSGLYAHFSESLSGMPTIRAYGESERFLLDNQKRIDVENRAYMLTTVNQRWLGIRLDFLGVLLTFVVSMLTVGTRFTISPSQTGVALSYILTIQQMFGFLIRQVAEVENDMNSVERVVHYTTEVEQEAAHLLPGTKPAATWPAEGGLELKDVELKYRPGLPSVLKGLTMSVKPGEKVGIVGRTGAGKSSIMTALYRIVELTAGSIVIDGVDISTIGLTDLRQGLSIIPQDAVLFSGTLRSNIDPFNLHDDVALWDALKRSYLVDTKPLEGDTSAPRFTLDSVIEDEGSNLSVGQRSLVSLARALVKNSKILVLDEATASVDYETDANIQATISNEFSDRTILCIAHRLRTIISYDRICVLDAGQIAEFDTPATLYELQDGIFRGMCEQSSITLDDILFAAKGARRQDEL</sequence>
<evidence type="ECO:0000256" key="9">
    <source>
        <dbReference type="ARBA" id="ARBA00023136"/>
    </source>
</evidence>
<feature type="compositionally biased region" description="Basic and acidic residues" evidence="10">
    <location>
        <begin position="517"/>
        <end position="546"/>
    </location>
</feature>
<organism evidence="14 15">
    <name type="scientific">Cylindrobasidium torrendii FP15055 ss-10</name>
    <dbReference type="NCBI Taxonomy" id="1314674"/>
    <lineage>
        <taxon>Eukaryota</taxon>
        <taxon>Fungi</taxon>
        <taxon>Dikarya</taxon>
        <taxon>Basidiomycota</taxon>
        <taxon>Agaricomycotina</taxon>
        <taxon>Agaricomycetes</taxon>
        <taxon>Agaricomycetidae</taxon>
        <taxon>Agaricales</taxon>
        <taxon>Marasmiineae</taxon>
        <taxon>Physalacriaceae</taxon>
        <taxon>Cylindrobasidium</taxon>
    </lineage>
</organism>
<evidence type="ECO:0008006" key="16">
    <source>
        <dbReference type="Google" id="ProtNLM"/>
    </source>
</evidence>
<dbReference type="SUPFAM" id="SSF52540">
    <property type="entry name" value="P-loop containing nucleoside triphosphate hydrolases"/>
    <property type="match status" value="2"/>
</dbReference>
<dbReference type="PROSITE" id="PS50929">
    <property type="entry name" value="ABC_TM1F"/>
    <property type="match status" value="2"/>
</dbReference>
<keyword evidence="5" id="KW-0547">Nucleotide-binding</keyword>
<feature type="transmembrane region" description="Helical" evidence="11">
    <location>
        <begin position="443"/>
        <end position="467"/>
    </location>
</feature>
<dbReference type="OrthoDB" id="6500128at2759"/>
<keyword evidence="7 11" id="KW-1133">Transmembrane helix</keyword>
<accession>A0A0D7B596</accession>
<feature type="transmembrane region" description="Helical" evidence="11">
    <location>
        <begin position="879"/>
        <end position="909"/>
    </location>
</feature>
<dbReference type="InterPro" id="IPR003593">
    <property type="entry name" value="AAA+_ATPase"/>
</dbReference>